<evidence type="ECO:0000256" key="4">
    <source>
        <dbReference type="ARBA" id="ARBA00022777"/>
    </source>
</evidence>
<organism evidence="8 9">
    <name type="scientific">Fructobacillus durionis</name>
    <dbReference type="NCBI Taxonomy" id="283737"/>
    <lineage>
        <taxon>Bacteria</taxon>
        <taxon>Bacillati</taxon>
        <taxon>Bacillota</taxon>
        <taxon>Bacilli</taxon>
        <taxon>Lactobacillales</taxon>
        <taxon>Lactobacillaceae</taxon>
        <taxon>Fructobacillus</taxon>
    </lineage>
</organism>
<dbReference type="Gene3D" id="3.30.420.40">
    <property type="match status" value="2"/>
</dbReference>
<feature type="binding site" evidence="6">
    <location>
        <position position="8"/>
    </location>
    <ligand>
        <name>Mg(2+)</name>
        <dbReference type="ChEBI" id="CHEBI:18420"/>
    </ligand>
</feature>
<evidence type="ECO:0000256" key="1">
    <source>
        <dbReference type="ARBA" id="ARBA00008748"/>
    </source>
</evidence>
<keyword evidence="3 6" id="KW-0547">Nucleotide-binding</keyword>
<dbReference type="PROSITE" id="PS01076">
    <property type="entry name" value="ACETATE_KINASE_2"/>
    <property type="match status" value="1"/>
</dbReference>
<keyword evidence="6" id="KW-0963">Cytoplasm</keyword>
<evidence type="ECO:0000256" key="7">
    <source>
        <dbReference type="RuleBase" id="RU003835"/>
    </source>
</evidence>
<dbReference type="PIRSF" id="PIRSF000722">
    <property type="entry name" value="Acetate_prop_kin"/>
    <property type="match status" value="1"/>
</dbReference>
<comment type="subunit">
    <text evidence="6">Homodimer.</text>
</comment>
<dbReference type="Pfam" id="PF00871">
    <property type="entry name" value="Acetate_kinase"/>
    <property type="match status" value="1"/>
</dbReference>
<keyword evidence="6" id="KW-0479">Metal-binding</keyword>
<keyword evidence="2 6" id="KW-0808">Transferase</keyword>
<dbReference type="InterPro" id="IPR043129">
    <property type="entry name" value="ATPase_NBD"/>
</dbReference>
<name>A0A1I1DSN2_9LACO</name>
<evidence type="ECO:0000313" key="8">
    <source>
        <dbReference type="EMBL" id="SFB78029.1"/>
    </source>
</evidence>
<feature type="binding site" evidence="6">
    <location>
        <begin position="344"/>
        <end position="348"/>
    </location>
    <ligand>
        <name>ATP</name>
        <dbReference type="ChEBI" id="CHEBI:30616"/>
    </ligand>
</feature>
<reference evidence="8 9" key="1">
    <citation type="submission" date="2016-10" db="EMBL/GenBank/DDBJ databases">
        <authorList>
            <person name="de Groot N.N."/>
        </authorList>
    </citation>
    <scope>NUCLEOTIDE SEQUENCE [LARGE SCALE GENOMIC DNA]</scope>
    <source>
        <strain evidence="8 9">DSM 19113</strain>
    </source>
</reference>
<accession>A0A1I1DSN2</accession>
<dbReference type="PRINTS" id="PR00471">
    <property type="entry name" value="ACETATEKNASE"/>
</dbReference>
<comment type="function">
    <text evidence="6">Catalyzes the formation of acetyl phosphate from acetate and ATP. Can also catalyze the reverse reaction.</text>
</comment>
<dbReference type="GO" id="GO:0006085">
    <property type="term" value="P:acetyl-CoA biosynthetic process"/>
    <property type="evidence" value="ECO:0007669"/>
    <property type="project" value="UniProtKB-UniRule"/>
</dbReference>
<dbReference type="GO" id="GO:0000287">
    <property type="term" value="F:magnesium ion binding"/>
    <property type="evidence" value="ECO:0007669"/>
    <property type="project" value="UniProtKB-UniRule"/>
</dbReference>
<dbReference type="EC" id="2.7.2.1" evidence="6"/>
<evidence type="ECO:0000256" key="6">
    <source>
        <dbReference type="HAMAP-Rule" id="MF_00020"/>
    </source>
</evidence>
<keyword evidence="4 6" id="KW-0418">Kinase</keyword>
<feature type="binding site" evidence="6">
    <location>
        <begin position="222"/>
        <end position="226"/>
    </location>
    <ligand>
        <name>ATP</name>
        <dbReference type="ChEBI" id="CHEBI:30616"/>
    </ligand>
</feature>
<keyword evidence="9" id="KW-1185">Reference proteome</keyword>
<feature type="binding site" evidence="6">
    <location>
        <position position="105"/>
    </location>
    <ligand>
        <name>substrate</name>
    </ligand>
</feature>
<feature type="site" description="Transition state stabilizer" evidence="6">
    <location>
        <position position="255"/>
    </location>
</feature>
<dbReference type="STRING" id="283737.SAMN05660453_0116"/>
<feature type="binding site" evidence="6">
    <location>
        <position position="15"/>
    </location>
    <ligand>
        <name>ATP</name>
        <dbReference type="ChEBI" id="CHEBI:30616"/>
    </ligand>
</feature>
<dbReference type="InterPro" id="IPR023865">
    <property type="entry name" value="Aliphatic_acid_kinase_CS"/>
</dbReference>
<comment type="cofactor">
    <cofactor evidence="6">
        <name>Mg(2+)</name>
        <dbReference type="ChEBI" id="CHEBI:18420"/>
    </cofactor>
    <cofactor evidence="6">
        <name>Mn(2+)</name>
        <dbReference type="ChEBI" id="CHEBI:29035"/>
    </cofactor>
    <text evidence="6">Mg(2+). Can also accept Mn(2+).</text>
</comment>
<proteinExistence type="inferred from homology"/>
<comment type="subcellular location">
    <subcellularLocation>
        <location evidence="6">Cytoplasm</location>
    </subcellularLocation>
</comment>
<evidence type="ECO:0000256" key="5">
    <source>
        <dbReference type="ARBA" id="ARBA00022840"/>
    </source>
</evidence>
<keyword evidence="6" id="KW-0460">Magnesium</keyword>
<dbReference type="GO" id="GO:0008776">
    <property type="term" value="F:acetate kinase activity"/>
    <property type="evidence" value="ECO:0007669"/>
    <property type="project" value="UniProtKB-UniRule"/>
</dbReference>
<dbReference type="HAMAP" id="MF_00020">
    <property type="entry name" value="Acetate_kinase"/>
    <property type="match status" value="1"/>
</dbReference>
<dbReference type="GO" id="GO:0005524">
    <property type="term" value="F:ATP binding"/>
    <property type="evidence" value="ECO:0007669"/>
    <property type="project" value="UniProtKB-KW"/>
</dbReference>
<dbReference type="CDD" id="cd24010">
    <property type="entry name" value="ASKHA_NBD_AcK_PK"/>
    <property type="match status" value="1"/>
</dbReference>
<dbReference type="EMBL" id="FOLI01000001">
    <property type="protein sequence ID" value="SFB78029.1"/>
    <property type="molecule type" value="Genomic_DNA"/>
</dbReference>
<gene>
    <name evidence="6" type="primary">ackA</name>
    <name evidence="8" type="ORF">SAMN05660453_0116</name>
</gene>
<evidence type="ECO:0000256" key="3">
    <source>
        <dbReference type="ARBA" id="ARBA00022741"/>
    </source>
</evidence>
<comment type="catalytic activity">
    <reaction evidence="6">
        <text>acetate + ATP = acetyl phosphate + ADP</text>
        <dbReference type="Rhea" id="RHEA:11352"/>
        <dbReference type="ChEBI" id="CHEBI:22191"/>
        <dbReference type="ChEBI" id="CHEBI:30089"/>
        <dbReference type="ChEBI" id="CHEBI:30616"/>
        <dbReference type="ChEBI" id="CHEBI:456216"/>
        <dbReference type="EC" id="2.7.2.1"/>
    </reaction>
</comment>
<evidence type="ECO:0000256" key="2">
    <source>
        <dbReference type="ARBA" id="ARBA00022679"/>
    </source>
</evidence>
<protein>
    <recommendedName>
        <fullName evidence="6">Acetate kinase</fullName>
        <ecNumber evidence="6">2.7.2.1</ecNumber>
    </recommendedName>
    <alternativeName>
        <fullName evidence="6">Acetokinase</fullName>
    </alternativeName>
</protein>
<feature type="active site" description="Proton donor/acceptor" evidence="6">
    <location>
        <position position="162"/>
    </location>
</feature>
<dbReference type="PROSITE" id="PS01075">
    <property type="entry name" value="ACETATE_KINASE_1"/>
    <property type="match status" value="1"/>
</dbReference>
<feature type="binding site" evidence="6">
    <location>
        <position position="397"/>
    </location>
    <ligand>
        <name>Mg(2+)</name>
        <dbReference type="ChEBI" id="CHEBI:18420"/>
    </ligand>
</feature>
<comment type="similarity">
    <text evidence="1 6 7">Belongs to the acetokinase family.</text>
</comment>
<keyword evidence="5 6" id="KW-0067">ATP-binding</keyword>
<feature type="site" description="Transition state stabilizer" evidence="6">
    <location>
        <position position="194"/>
    </location>
</feature>
<dbReference type="InterPro" id="IPR000890">
    <property type="entry name" value="Aliphatic_acid_kin_short-chain"/>
</dbReference>
<dbReference type="SUPFAM" id="SSF53067">
    <property type="entry name" value="Actin-like ATPase domain"/>
    <property type="match status" value="2"/>
</dbReference>
<dbReference type="GO" id="GO:0005737">
    <property type="term" value="C:cytoplasm"/>
    <property type="evidence" value="ECO:0007669"/>
    <property type="project" value="UniProtKB-SubCell"/>
</dbReference>
<dbReference type="PANTHER" id="PTHR21060">
    <property type="entry name" value="ACETATE KINASE"/>
    <property type="match status" value="1"/>
</dbReference>
<dbReference type="InterPro" id="IPR004372">
    <property type="entry name" value="Ac/propionate_kinase"/>
</dbReference>
<feature type="binding site" evidence="6">
    <location>
        <begin position="297"/>
        <end position="299"/>
    </location>
    <ligand>
        <name>ATP</name>
        <dbReference type="ChEBI" id="CHEBI:30616"/>
    </ligand>
</feature>
<evidence type="ECO:0000313" key="9">
    <source>
        <dbReference type="Proteomes" id="UP000199376"/>
    </source>
</evidence>
<dbReference type="AlphaFoldDB" id="A0A1I1DSN2"/>
<dbReference type="RefSeq" id="WP_091501026.1">
    <property type="nucleotide sequence ID" value="NZ_FOLI01000001.1"/>
</dbReference>
<sequence length="410" mass="44620">MAKIMAVNAGSSSLKFQLLEMPAEEVIAQGLVERIGMDDAIFTIKFAANAKAEANDQVEVKGQKAKFKTVTAIKDHSVAINMMLEELSNLDIISDFNEIVGVGHRVVAGGEYFDKSVLIDDDVLAKIDELADYAPLHNPANAMGIRVFQKLLPDATEVAVFDTSFHQTMPKVNYLYSLPYKYYEKYGARKYGAHGTSHRYVAGKAAELLGKPLDELKLITLHLGAGASITAVKNGKSFDTSMGFTPLAGVTMATRSGDVDASLVAFIQGKENLSNDEMLNVLNKQSGVQGISELSSDMRDLRAARKDNEKAELAINIFVDRVVSYIGQYVAKMDGADAIVFTAGIGENADWIREEVAERLGYFGIKIDAKKNEGCTDEADISAADAKIKTLVIPTDEELMIARDVQSLMK</sequence>
<dbReference type="NCBIfam" id="TIGR00016">
    <property type="entry name" value="ackA"/>
    <property type="match status" value="1"/>
</dbReference>
<dbReference type="GO" id="GO:0006083">
    <property type="term" value="P:acetate metabolic process"/>
    <property type="evidence" value="ECO:0007669"/>
    <property type="project" value="TreeGrafter"/>
</dbReference>
<dbReference type="PANTHER" id="PTHR21060:SF15">
    <property type="entry name" value="ACETATE KINASE-RELATED"/>
    <property type="match status" value="1"/>
</dbReference>
<dbReference type="OrthoDB" id="9802453at2"/>
<dbReference type="UniPathway" id="UPA00340">
    <property type="reaction ID" value="UER00458"/>
</dbReference>
<dbReference type="Proteomes" id="UP000199376">
    <property type="component" value="Unassembled WGS sequence"/>
</dbReference>
<comment type="pathway">
    <text evidence="6">Metabolic intermediate biosynthesis; acetyl-CoA biosynthesis; acetyl-CoA from acetate: step 1/2.</text>
</comment>